<feature type="domain" description="MARVEL" evidence="7">
    <location>
        <begin position="48"/>
        <end position="202"/>
    </location>
</feature>
<dbReference type="InParanoid" id="A0A067MHT3"/>
<feature type="transmembrane region" description="Helical" evidence="6">
    <location>
        <begin position="51"/>
        <end position="73"/>
    </location>
</feature>
<feature type="compositionally biased region" description="Pro residues" evidence="5">
    <location>
        <begin position="355"/>
        <end position="370"/>
    </location>
</feature>
<dbReference type="InterPro" id="IPR008253">
    <property type="entry name" value="Marvel"/>
</dbReference>
<feature type="transmembrane region" description="Helical" evidence="6">
    <location>
        <begin position="85"/>
        <end position="110"/>
    </location>
</feature>
<keyword evidence="3 6" id="KW-1133">Transmembrane helix</keyword>
<proteinExistence type="predicted"/>
<evidence type="ECO:0000256" key="4">
    <source>
        <dbReference type="ARBA" id="ARBA00023136"/>
    </source>
</evidence>
<sequence>MPVVDQISGAFNKFLPQKKEGVAVPLATSSGGIGHGAAAFDDEMPISKPAIVFHTLQIFFTFLAMCCFANLAAFQAKWKIGPSGLSGFAIFVAVTSVLLSLFLLLVPVIYDKTGKVARLARALTEVRVMFILEGTGVIWSLLISFITTISAWTQAGCKDVNKDPHASLGDSFKVGLAGWCQTKKAGAIFFWMAFAAWVASLIVGIMEWRSGKKNRPRDPPFSHPADPSEDDAVSVNTGYGPVGRDTRQDYAHHEEEYDHEAEGPFSDRAQLHSPYDDVAHGPGSGALPPPGLGGGRQSMDAYGAFSDPAPMGYGAPPVPPGMSRTMAYADPYAALRASIQTGTHSGRNSTSPPINDVPPSIPMPVMPGPPTYSTYRV</sequence>
<dbReference type="Proteomes" id="UP000027195">
    <property type="component" value="Unassembled WGS sequence"/>
</dbReference>
<feature type="transmembrane region" description="Helical" evidence="6">
    <location>
        <begin position="188"/>
        <end position="208"/>
    </location>
</feature>
<feature type="transmembrane region" description="Helical" evidence="6">
    <location>
        <begin position="130"/>
        <end position="152"/>
    </location>
</feature>
<keyword evidence="4 6" id="KW-0472">Membrane</keyword>
<dbReference type="HOGENOM" id="CLU_702205_0_0_1"/>
<evidence type="ECO:0000256" key="1">
    <source>
        <dbReference type="ARBA" id="ARBA00004141"/>
    </source>
</evidence>
<dbReference type="GO" id="GO:0016020">
    <property type="term" value="C:membrane"/>
    <property type="evidence" value="ECO:0007669"/>
    <property type="project" value="UniProtKB-SubCell"/>
</dbReference>
<organism evidence="8 9">
    <name type="scientific">Botryobasidium botryosum (strain FD-172 SS1)</name>
    <dbReference type="NCBI Taxonomy" id="930990"/>
    <lineage>
        <taxon>Eukaryota</taxon>
        <taxon>Fungi</taxon>
        <taxon>Dikarya</taxon>
        <taxon>Basidiomycota</taxon>
        <taxon>Agaricomycotina</taxon>
        <taxon>Agaricomycetes</taxon>
        <taxon>Cantharellales</taxon>
        <taxon>Botryobasidiaceae</taxon>
        <taxon>Botryobasidium</taxon>
    </lineage>
</organism>
<evidence type="ECO:0000259" key="7">
    <source>
        <dbReference type="Pfam" id="PF01284"/>
    </source>
</evidence>
<evidence type="ECO:0000256" key="2">
    <source>
        <dbReference type="ARBA" id="ARBA00022692"/>
    </source>
</evidence>
<accession>A0A067MHT3</accession>
<evidence type="ECO:0000313" key="8">
    <source>
        <dbReference type="EMBL" id="KDQ14275.1"/>
    </source>
</evidence>
<comment type="subcellular location">
    <subcellularLocation>
        <location evidence="1">Membrane</location>
        <topology evidence="1">Multi-pass membrane protein</topology>
    </subcellularLocation>
</comment>
<feature type="compositionally biased region" description="Polar residues" evidence="5">
    <location>
        <begin position="340"/>
        <end position="353"/>
    </location>
</feature>
<feature type="region of interest" description="Disordered" evidence="5">
    <location>
        <begin position="212"/>
        <end position="303"/>
    </location>
</feature>
<protein>
    <recommendedName>
        <fullName evidence="7">MARVEL domain-containing protein</fullName>
    </recommendedName>
</protein>
<feature type="region of interest" description="Disordered" evidence="5">
    <location>
        <begin position="340"/>
        <end position="377"/>
    </location>
</feature>
<feature type="compositionally biased region" description="Basic and acidic residues" evidence="5">
    <location>
        <begin position="244"/>
        <end position="262"/>
    </location>
</feature>
<keyword evidence="2 6" id="KW-0812">Transmembrane</keyword>
<evidence type="ECO:0000313" key="9">
    <source>
        <dbReference type="Proteomes" id="UP000027195"/>
    </source>
</evidence>
<dbReference type="Pfam" id="PF01284">
    <property type="entry name" value="MARVEL"/>
    <property type="match status" value="1"/>
</dbReference>
<evidence type="ECO:0000256" key="5">
    <source>
        <dbReference type="SAM" id="MobiDB-lite"/>
    </source>
</evidence>
<reference evidence="9" key="1">
    <citation type="journal article" date="2014" name="Proc. Natl. Acad. Sci. U.S.A.">
        <title>Extensive sampling of basidiomycete genomes demonstrates inadequacy of the white-rot/brown-rot paradigm for wood decay fungi.</title>
        <authorList>
            <person name="Riley R."/>
            <person name="Salamov A.A."/>
            <person name="Brown D.W."/>
            <person name="Nagy L.G."/>
            <person name="Floudas D."/>
            <person name="Held B.W."/>
            <person name="Levasseur A."/>
            <person name="Lombard V."/>
            <person name="Morin E."/>
            <person name="Otillar R."/>
            <person name="Lindquist E.A."/>
            <person name="Sun H."/>
            <person name="LaButti K.M."/>
            <person name="Schmutz J."/>
            <person name="Jabbour D."/>
            <person name="Luo H."/>
            <person name="Baker S.E."/>
            <person name="Pisabarro A.G."/>
            <person name="Walton J.D."/>
            <person name="Blanchette R.A."/>
            <person name="Henrissat B."/>
            <person name="Martin F."/>
            <person name="Cullen D."/>
            <person name="Hibbett D.S."/>
            <person name="Grigoriev I.V."/>
        </authorList>
    </citation>
    <scope>NUCLEOTIDE SEQUENCE [LARGE SCALE GENOMIC DNA]</scope>
    <source>
        <strain evidence="9">FD-172 SS1</strain>
    </source>
</reference>
<dbReference type="OrthoDB" id="2218151at2759"/>
<dbReference type="AlphaFoldDB" id="A0A067MHT3"/>
<gene>
    <name evidence="8" type="ORF">BOTBODRAFT_32748</name>
</gene>
<keyword evidence="9" id="KW-1185">Reference proteome</keyword>
<evidence type="ECO:0000256" key="3">
    <source>
        <dbReference type="ARBA" id="ARBA00022989"/>
    </source>
</evidence>
<dbReference type="STRING" id="930990.A0A067MHT3"/>
<evidence type="ECO:0000256" key="6">
    <source>
        <dbReference type="SAM" id="Phobius"/>
    </source>
</evidence>
<dbReference type="EMBL" id="KL198038">
    <property type="protein sequence ID" value="KDQ14275.1"/>
    <property type="molecule type" value="Genomic_DNA"/>
</dbReference>
<name>A0A067MHT3_BOTB1</name>